<proteinExistence type="predicted"/>
<dbReference type="EMBL" id="CAJPIN010073740">
    <property type="protein sequence ID" value="CAG2067719.1"/>
    <property type="molecule type" value="Genomic_DNA"/>
</dbReference>
<accession>A0ABN7PIZ8</accession>
<comment type="caution">
    <text evidence="1">The sequence shown here is derived from an EMBL/GenBank/DDBJ whole genome shotgun (WGS) entry which is preliminary data.</text>
</comment>
<organism evidence="1 2">
    <name type="scientific">Timema podura</name>
    <name type="common">Walking stick</name>
    <dbReference type="NCBI Taxonomy" id="61482"/>
    <lineage>
        <taxon>Eukaryota</taxon>
        <taxon>Metazoa</taxon>
        <taxon>Ecdysozoa</taxon>
        <taxon>Arthropoda</taxon>
        <taxon>Hexapoda</taxon>
        <taxon>Insecta</taxon>
        <taxon>Pterygota</taxon>
        <taxon>Neoptera</taxon>
        <taxon>Polyneoptera</taxon>
        <taxon>Phasmatodea</taxon>
        <taxon>Timematodea</taxon>
        <taxon>Timematoidea</taxon>
        <taxon>Timematidae</taxon>
        <taxon>Timema</taxon>
    </lineage>
</organism>
<keyword evidence="2" id="KW-1185">Reference proteome</keyword>
<protein>
    <submittedName>
        <fullName evidence="1">Uncharacterized protein</fullName>
    </submittedName>
</protein>
<evidence type="ECO:0000313" key="2">
    <source>
        <dbReference type="Proteomes" id="UP001153148"/>
    </source>
</evidence>
<name>A0ABN7PIZ8_TIMPD</name>
<evidence type="ECO:0000313" key="1">
    <source>
        <dbReference type="EMBL" id="CAG2067719.1"/>
    </source>
</evidence>
<feature type="non-terminal residue" evidence="1">
    <location>
        <position position="99"/>
    </location>
</feature>
<dbReference type="Proteomes" id="UP001153148">
    <property type="component" value="Unassembled WGS sequence"/>
</dbReference>
<sequence length="99" mass="11185">MTQLIKTRRERNLPLEDLLVVLVHLYSLAGTDITFSSRAEMLVQSAVQAALFQDRETLEGFLSTLVESNMDEEAVGEVTLHIFNKLKSAAKSRKDLTKY</sequence>
<reference evidence="1" key="1">
    <citation type="submission" date="2021-03" db="EMBL/GenBank/DDBJ databases">
        <authorList>
            <person name="Tran Van P."/>
        </authorList>
    </citation>
    <scope>NUCLEOTIDE SEQUENCE</scope>
</reference>
<gene>
    <name evidence="1" type="ORF">TPAB3V08_LOCUS14662</name>
</gene>